<reference evidence="1" key="1">
    <citation type="journal article" date="2013" name="Nature">
        <title>Draft genome of the wheat A-genome progenitor Triticum urartu.</title>
        <authorList>
            <person name="Ling H.Q."/>
            <person name="Zhao S."/>
            <person name="Liu D."/>
            <person name="Wang J."/>
            <person name="Sun H."/>
            <person name="Zhang C."/>
            <person name="Fan H."/>
            <person name="Li D."/>
            <person name="Dong L."/>
            <person name="Tao Y."/>
            <person name="Gao C."/>
            <person name="Wu H."/>
            <person name="Li Y."/>
            <person name="Cui Y."/>
            <person name="Guo X."/>
            <person name="Zheng S."/>
            <person name="Wang B."/>
            <person name="Yu K."/>
            <person name="Liang Q."/>
            <person name="Yang W."/>
            <person name="Lou X."/>
            <person name="Chen J."/>
            <person name="Feng M."/>
            <person name="Jian J."/>
            <person name="Zhang X."/>
            <person name="Luo G."/>
            <person name="Jiang Y."/>
            <person name="Liu J."/>
            <person name="Wang Z."/>
            <person name="Sha Y."/>
            <person name="Zhang B."/>
            <person name="Wu H."/>
            <person name="Tang D."/>
            <person name="Shen Q."/>
            <person name="Xue P."/>
            <person name="Zou S."/>
            <person name="Wang X."/>
            <person name="Liu X."/>
            <person name="Wang F."/>
            <person name="Yang Y."/>
            <person name="An X."/>
            <person name="Dong Z."/>
            <person name="Zhang K."/>
            <person name="Zhang X."/>
            <person name="Luo M.C."/>
            <person name="Dvorak J."/>
            <person name="Tong Y."/>
            <person name="Wang J."/>
            <person name="Yang H."/>
            <person name="Li Z."/>
            <person name="Wang D."/>
            <person name="Zhang A."/>
            <person name="Wang J."/>
        </authorList>
    </citation>
    <scope>NUCLEOTIDE SEQUENCE</scope>
</reference>
<dbReference type="AlphaFoldDB" id="M7ZNY0"/>
<dbReference type="SUPFAM" id="SSF54495">
    <property type="entry name" value="UBC-like"/>
    <property type="match status" value="1"/>
</dbReference>
<dbReference type="eggNOG" id="KOG0417">
    <property type="taxonomic scope" value="Eukaryota"/>
</dbReference>
<dbReference type="EMBL" id="KD239769">
    <property type="protein sequence ID" value="EMS49784.1"/>
    <property type="molecule type" value="Genomic_DNA"/>
</dbReference>
<name>M7ZNY0_TRIUA</name>
<sequence length="235" mass="26850">MPEPAPVIRRIRKELKQLWMDPPAFCRPGATPVTDLFHWDRPPRQPLRRRHVPRRRRLPQGLPLQAHQAHLQNQGESALASSCMLPPNKIARSIGICLTARVHAKRYPDVRVSALRVYHPNIGPEGKMALDIFGRGWWPNLTIRTVLLSVVSVLYDPVRHDAARLYKRERGLYDEKARRWTRRYASAPVVSFYPAGMELFEELLDEAAISGAVARRRSCGAGKWRFFGGRLLGAI</sequence>
<dbReference type="STRING" id="4572.M7ZNY0"/>
<gene>
    <name evidence="1" type="ORF">TRIUR3_06505</name>
</gene>
<organism evidence="1">
    <name type="scientific">Triticum urartu</name>
    <name type="common">Red wild einkorn</name>
    <name type="synonym">Crithodium urartu</name>
    <dbReference type="NCBI Taxonomy" id="4572"/>
    <lineage>
        <taxon>Eukaryota</taxon>
        <taxon>Viridiplantae</taxon>
        <taxon>Streptophyta</taxon>
        <taxon>Embryophyta</taxon>
        <taxon>Tracheophyta</taxon>
        <taxon>Spermatophyta</taxon>
        <taxon>Magnoliopsida</taxon>
        <taxon>Liliopsida</taxon>
        <taxon>Poales</taxon>
        <taxon>Poaceae</taxon>
        <taxon>BOP clade</taxon>
        <taxon>Pooideae</taxon>
        <taxon>Triticodae</taxon>
        <taxon>Triticeae</taxon>
        <taxon>Triticinae</taxon>
        <taxon>Triticum</taxon>
    </lineage>
</organism>
<dbReference type="Gene3D" id="3.10.110.10">
    <property type="entry name" value="Ubiquitin Conjugating Enzyme"/>
    <property type="match status" value="1"/>
</dbReference>
<evidence type="ECO:0000313" key="1">
    <source>
        <dbReference type="EMBL" id="EMS49784.1"/>
    </source>
</evidence>
<dbReference type="OMA" id="HAKRYPD"/>
<dbReference type="InterPro" id="IPR000608">
    <property type="entry name" value="UBC"/>
</dbReference>
<dbReference type="OrthoDB" id="9978460at2759"/>
<dbReference type="InterPro" id="IPR016135">
    <property type="entry name" value="UBQ-conjugating_enzyme/RWD"/>
</dbReference>
<proteinExistence type="predicted"/>
<dbReference type="Pfam" id="PF00179">
    <property type="entry name" value="UQ_con"/>
    <property type="match status" value="1"/>
</dbReference>
<dbReference type="SMART" id="SM00212">
    <property type="entry name" value="UBCc"/>
    <property type="match status" value="1"/>
</dbReference>
<dbReference type="PROSITE" id="PS50127">
    <property type="entry name" value="UBC_2"/>
    <property type="match status" value="1"/>
</dbReference>
<protein>
    <submittedName>
        <fullName evidence="1">Ubiquitin-conjugating enzyme E2-17 kDa</fullName>
    </submittedName>
</protein>
<accession>M7ZNY0</accession>